<evidence type="ECO:0000313" key="2">
    <source>
        <dbReference type="EMBL" id="MFD2458160.1"/>
    </source>
</evidence>
<accession>A0ABW5GE34</accession>
<feature type="transmembrane region" description="Helical" evidence="1">
    <location>
        <begin position="6"/>
        <end position="27"/>
    </location>
</feature>
<evidence type="ECO:0000256" key="1">
    <source>
        <dbReference type="SAM" id="Phobius"/>
    </source>
</evidence>
<dbReference type="RefSeq" id="WP_378214188.1">
    <property type="nucleotide sequence ID" value="NZ_BAABHG010000007.1"/>
</dbReference>
<feature type="transmembrane region" description="Helical" evidence="1">
    <location>
        <begin position="34"/>
        <end position="53"/>
    </location>
</feature>
<feature type="transmembrane region" description="Helical" evidence="1">
    <location>
        <begin position="90"/>
        <end position="110"/>
    </location>
</feature>
<dbReference type="Pfam" id="PF10861">
    <property type="entry name" value="DUF2784"/>
    <property type="match status" value="1"/>
</dbReference>
<evidence type="ECO:0000313" key="3">
    <source>
        <dbReference type="Proteomes" id="UP001597419"/>
    </source>
</evidence>
<protein>
    <submittedName>
        <fullName evidence="2">DUF2784 domain-containing protein</fullName>
    </submittedName>
</protein>
<sequence>MLVRFLADLTVFVHILALLFIGLGGFLAWRWPKVVLVHVFFAIWGVLVNVTPIPCPLTALENYFRHEQGLGSLPGGFNAYYLYDTVIPRAALPMVIVLALGLVIFSYVGAYQRWRHRGHHGAPAATVAHH</sequence>
<organism evidence="2 3">
    <name type="scientific">Amycolatopsis samaneae</name>
    <dbReference type="NCBI Taxonomy" id="664691"/>
    <lineage>
        <taxon>Bacteria</taxon>
        <taxon>Bacillati</taxon>
        <taxon>Actinomycetota</taxon>
        <taxon>Actinomycetes</taxon>
        <taxon>Pseudonocardiales</taxon>
        <taxon>Pseudonocardiaceae</taxon>
        <taxon>Amycolatopsis</taxon>
    </lineage>
</organism>
<dbReference type="InterPro" id="IPR021218">
    <property type="entry name" value="DUF2784"/>
</dbReference>
<keyword evidence="1" id="KW-1133">Transmembrane helix</keyword>
<keyword evidence="1" id="KW-0812">Transmembrane</keyword>
<keyword evidence="3" id="KW-1185">Reference proteome</keyword>
<name>A0ABW5GE34_9PSEU</name>
<gene>
    <name evidence="2" type="ORF">ACFSYJ_06110</name>
</gene>
<reference evidence="3" key="1">
    <citation type="journal article" date="2019" name="Int. J. Syst. Evol. Microbiol.">
        <title>The Global Catalogue of Microorganisms (GCM) 10K type strain sequencing project: providing services to taxonomists for standard genome sequencing and annotation.</title>
        <authorList>
            <consortium name="The Broad Institute Genomics Platform"/>
            <consortium name="The Broad Institute Genome Sequencing Center for Infectious Disease"/>
            <person name="Wu L."/>
            <person name="Ma J."/>
        </authorList>
    </citation>
    <scope>NUCLEOTIDE SEQUENCE [LARGE SCALE GENOMIC DNA]</scope>
    <source>
        <strain evidence="3">CGMCC 4.7643</strain>
    </source>
</reference>
<comment type="caution">
    <text evidence="2">The sequence shown here is derived from an EMBL/GenBank/DDBJ whole genome shotgun (WGS) entry which is preliminary data.</text>
</comment>
<keyword evidence="1" id="KW-0472">Membrane</keyword>
<proteinExistence type="predicted"/>
<dbReference type="EMBL" id="JBHUKU010000003">
    <property type="protein sequence ID" value="MFD2458160.1"/>
    <property type="molecule type" value="Genomic_DNA"/>
</dbReference>
<dbReference type="Proteomes" id="UP001597419">
    <property type="component" value="Unassembled WGS sequence"/>
</dbReference>